<accession>A0AAX2AKF9</accession>
<evidence type="ECO:0000256" key="3">
    <source>
        <dbReference type="ARBA" id="ARBA00022989"/>
    </source>
</evidence>
<feature type="transmembrane region" description="Helical" evidence="5">
    <location>
        <begin position="223"/>
        <end position="243"/>
    </location>
</feature>
<dbReference type="GO" id="GO:0016020">
    <property type="term" value="C:membrane"/>
    <property type="evidence" value="ECO:0007669"/>
    <property type="project" value="UniProtKB-SubCell"/>
</dbReference>
<feature type="transmembrane region" description="Helical" evidence="5">
    <location>
        <begin position="184"/>
        <end position="211"/>
    </location>
</feature>
<gene>
    <name evidence="7" type="ORF">CP985_02975</name>
</gene>
<evidence type="ECO:0000256" key="2">
    <source>
        <dbReference type="ARBA" id="ARBA00022692"/>
    </source>
</evidence>
<organism evidence="7 8">
    <name type="scientific">Malaciobacter mytili LMG 24559</name>
    <dbReference type="NCBI Taxonomy" id="1032238"/>
    <lineage>
        <taxon>Bacteria</taxon>
        <taxon>Pseudomonadati</taxon>
        <taxon>Campylobacterota</taxon>
        <taxon>Epsilonproteobacteria</taxon>
        <taxon>Campylobacterales</taxon>
        <taxon>Arcobacteraceae</taxon>
        <taxon>Malaciobacter</taxon>
    </lineage>
</organism>
<name>A0AAX2AKF9_9BACT</name>
<keyword evidence="2 5" id="KW-0812">Transmembrane</keyword>
<feature type="domain" description="O-antigen ligase-related" evidence="6">
    <location>
        <begin position="188"/>
        <end position="326"/>
    </location>
</feature>
<evidence type="ECO:0000313" key="7">
    <source>
        <dbReference type="EMBL" id="RXK16528.1"/>
    </source>
</evidence>
<dbReference type="RefSeq" id="WP_114841181.1">
    <property type="nucleotide sequence ID" value="NZ_CP031219.1"/>
</dbReference>
<feature type="transmembrane region" description="Helical" evidence="5">
    <location>
        <begin position="89"/>
        <end position="109"/>
    </location>
</feature>
<evidence type="ECO:0000256" key="4">
    <source>
        <dbReference type="ARBA" id="ARBA00023136"/>
    </source>
</evidence>
<proteinExistence type="predicted"/>
<keyword evidence="3 5" id="KW-1133">Transmembrane helix</keyword>
<keyword evidence="4 5" id="KW-0472">Membrane</keyword>
<keyword evidence="8" id="KW-1185">Reference proteome</keyword>
<feature type="transmembrane region" description="Helical" evidence="5">
    <location>
        <begin position="65"/>
        <end position="83"/>
    </location>
</feature>
<comment type="caution">
    <text evidence="7">The sequence shown here is derived from an EMBL/GenBank/DDBJ whole genome shotgun (WGS) entry which is preliminary data.</text>
</comment>
<feature type="transmembrane region" description="Helical" evidence="5">
    <location>
        <begin position="310"/>
        <end position="330"/>
    </location>
</feature>
<feature type="transmembrane region" description="Helical" evidence="5">
    <location>
        <begin position="12"/>
        <end position="35"/>
    </location>
</feature>
<feature type="transmembrane region" description="Helical" evidence="5">
    <location>
        <begin position="155"/>
        <end position="177"/>
    </location>
</feature>
<feature type="transmembrane region" description="Helical" evidence="5">
    <location>
        <begin position="41"/>
        <end position="58"/>
    </location>
</feature>
<sequence>MSISMLNKKYNILLLFFMFSSIFIQIPIIVLANGISSIKSYHIVIPILFLIILIRLKIVFFKNDVFLFFLFSLMSAIINGFIFGFNMLAAQALFCILTYYMAINIAYYIKLTDYYKILKIITIVFVLAVIIKSFYYYEALSMVYDTRQATLSIPFWLVGGGHNLEVTYIAFLAIFFIKRKAIFYILLTIVAFFSIIYLSRIGMIEAVMLLFFRLTLNMSKKKIFIVICCIFLVFLLLILNINFENSSLLDRFINISKELQNTKEGRGMLWFAAFELLQSNLNGYGIGNSILMAEDILNRNFIENNFHNLYLQYLLDLGILPLLVYLYLILKRAISSKIKEFKIFFILFIMISFVQFTGYDVVFWFFLGLHDAINRKLYLQKNQKEVLT</sequence>
<evidence type="ECO:0000313" key="8">
    <source>
        <dbReference type="Proteomes" id="UP000290092"/>
    </source>
</evidence>
<dbReference type="AlphaFoldDB" id="A0AAX2AKF9"/>
<evidence type="ECO:0000256" key="5">
    <source>
        <dbReference type="SAM" id="Phobius"/>
    </source>
</evidence>
<comment type="subcellular location">
    <subcellularLocation>
        <location evidence="1">Membrane</location>
        <topology evidence="1">Multi-pass membrane protein</topology>
    </subcellularLocation>
</comment>
<evidence type="ECO:0000256" key="1">
    <source>
        <dbReference type="ARBA" id="ARBA00004141"/>
    </source>
</evidence>
<feature type="transmembrane region" description="Helical" evidence="5">
    <location>
        <begin position="116"/>
        <end position="135"/>
    </location>
</feature>
<dbReference type="Proteomes" id="UP000290092">
    <property type="component" value="Unassembled WGS sequence"/>
</dbReference>
<protein>
    <recommendedName>
        <fullName evidence="6">O-antigen ligase-related domain-containing protein</fullName>
    </recommendedName>
</protein>
<dbReference type="InterPro" id="IPR007016">
    <property type="entry name" value="O-antigen_ligase-rel_domated"/>
</dbReference>
<dbReference type="EMBL" id="NXID01000006">
    <property type="protein sequence ID" value="RXK16528.1"/>
    <property type="molecule type" value="Genomic_DNA"/>
</dbReference>
<dbReference type="Pfam" id="PF04932">
    <property type="entry name" value="Wzy_C"/>
    <property type="match status" value="1"/>
</dbReference>
<evidence type="ECO:0000259" key="6">
    <source>
        <dbReference type="Pfam" id="PF04932"/>
    </source>
</evidence>
<feature type="transmembrane region" description="Helical" evidence="5">
    <location>
        <begin position="342"/>
        <end position="367"/>
    </location>
</feature>
<reference evidence="7 8" key="1">
    <citation type="submission" date="2017-09" db="EMBL/GenBank/DDBJ databases">
        <title>Genomics of the genus Arcobacter.</title>
        <authorList>
            <person name="Perez-Cataluna A."/>
            <person name="Figueras M.J."/>
            <person name="Salas-Masso N."/>
        </authorList>
    </citation>
    <scope>NUCLEOTIDE SEQUENCE [LARGE SCALE GENOMIC DNA]</scope>
    <source>
        <strain evidence="7 8">CECT 7386</strain>
    </source>
</reference>